<keyword evidence="2" id="KW-0732">Signal</keyword>
<dbReference type="PANTHER" id="PTHR34853">
    <property type="match status" value="1"/>
</dbReference>
<dbReference type="InterPro" id="IPR005152">
    <property type="entry name" value="Lipase_secreted"/>
</dbReference>
<feature type="chain" id="PRO_5024987033" evidence="2">
    <location>
        <begin position="28"/>
        <end position="430"/>
    </location>
</feature>
<dbReference type="RefSeq" id="WP_150187810.1">
    <property type="nucleotide sequence ID" value="NZ_CP029191.1"/>
</dbReference>
<organism evidence="3 4">
    <name type="scientific">Streptomyces venezuelae</name>
    <dbReference type="NCBI Taxonomy" id="54571"/>
    <lineage>
        <taxon>Bacteria</taxon>
        <taxon>Bacillati</taxon>
        <taxon>Actinomycetota</taxon>
        <taxon>Actinomycetes</taxon>
        <taxon>Kitasatosporales</taxon>
        <taxon>Streptomycetaceae</taxon>
        <taxon>Streptomyces</taxon>
    </lineage>
</organism>
<accession>A0A5P2CU27</accession>
<evidence type="ECO:0000313" key="4">
    <source>
        <dbReference type="Proteomes" id="UP000324015"/>
    </source>
</evidence>
<name>A0A5P2CU27_STRVZ</name>
<feature type="region of interest" description="Disordered" evidence="1">
    <location>
        <begin position="28"/>
        <end position="79"/>
    </location>
</feature>
<dbReference type="PANTHER" id="PTHR34853:SF1">
    <property type="entry name" value="LIPASE 5"/>
    <property type="match status" value="1"/>
</dbReference>
<feature type="compositionally biased region" description="Basic and acidic residues" evidence="1">
    <location>
        <begin position="61"/>
        <end position="72"/>
    </location>
</feature>
<evidence type="ECO:0000256" key="2">
    <source>
        <dbReference type="SAM" id="SignalP"/>
    </source>
</evidence>
<dbReference type="GO" id="GO:0016042">
    <property type="term" value="P:lipid catabolic process"/>
    <property type="evidence" value="ECO:0007669"/>
    <property type="project" value="InterPro"/>
</dbReference>
<dbReference type="Gene3D" id="1.10.260.130">
    <property type="match status" value="1"/>
</dbReference>
<evidence type="ECO:0000256" key="1">
    <source>
        <dbReference type="SAM" id="MobiDB-lite"/>
    </source>
</evidence>
<dbReference type="AlphaFoldDB" id="A0A5P2CU27"/>
<sequence length="430" mass="45482">MPTRTTRRAGRLTVALALTLAACTLSAAPADGGPRPHTANAAAALPPDDFYVPPASLPEGRPGDVIRSRKVDPGTPTPRALADTWQVMYRSTDALGRPHAVTATVLVPKGGTPATRPIVGWGPGTQGPAFRCAPSRMIAKGALYEQWVINAMLKEGYAVAVPDYEGYRPGPRTTYMVGKSLGPALIDAVRAAQRLPAAGLSADAPVAFRGYSQGGGAALWAGEFQADYAPELDLKGIVAGGVPGNLMEVALPLNGRPGSGFLFYALIGLDHAYPELKFRDVLNDAGRAMVADLETGGCALEMINKYGNKPLSAYVTRSPLVDAPWVARYTENTLGTEKTPGTETTPGTTPKIKVPVFQYHATQDALVEPNQADALHKAYCAQGVPLTWKTYDTTGRPPISDHLRPIQAANAEAMTYLADRFANRPAAPDC</sequence>
<feature type="signal peptide" evidence="2">
    <location>
        <begin position="1"/>
        <end position="27"/>
    </location>
</feature>
<dbReference type="Pfam" id="PF03583">
    <property type="entry name" value="LIP"/>
    <property type="match status" value="1"/>
</dbReference>
<dbReference type="InterPro" id="IPR029058">
    <property type="entry name" value="AB_hydrolase_fold"/>
</dbReference>
<gene>
    <name evidence="3" type="ORF">DEJ49_35000</name>
</gene>
<dbReference type="EMBL" id="CP029191">
    <property type="protein sequence ID" value="QES45507.1"/>
    <property type="molecule type" value="Genomic_DNA"/>
</dbReference>
<dbReference type="SUPFAM" id="SSF53474">
    <property type="entry name" value="alpha/beta-Hydrolases"/>
    <property type="match status" value="1"/>
</dbReference>
<evidence type="ECO:0000313" key="3">
    <source>
        <dbReference type="EMBL" id="QES45507.1"/>
    </source>
</evidence>
<dbReference type="PROSITE" id="PS51257">
    <property type="entry name" value="PROKAR_LIPOPROTEIN"/>
    <property type="match status" value="1"/>
</dbReference>
<dbReference type="Proteomes" id="UP000324015">
    <property type="component" value="Chromosome"/>
</dbReference>
<protein>
    <submittedName>
        <fullName evidence="3">Lipase</fullName>
    </submittedName>
</protein>
<dbReference type="Gene3D" id="3.40.50.1820">
    <property type="entry name" value="alpha/beta hydrolase"/>
    <property type="match status" value="1"/>
</dbReference>
<proteinExistence type="predicted"/>
<dbReference type="PIRSF" id="PIRSF029171">
    <property type="entry name" value="Esterase_LipA"/>
    <property type="match status" value="1"/>
</dbReference>
<reference evidence="3 4" key="1">
    <citation type="submission" date="2018-05" db="EMBL/GenBank/DDBJ databases">
        <title>Streptomyces venezuelae.</title>
        <authorList>
            <person name="Kim W."/>
            <person name="Lee N."/>
            <person name="Cho B.-K."/>
        </authorList>
    </citation>
    <scope>NUCLEOTIDE SEQUENCE [LARGE SCALE GENOMIC DNA]</scope>
    <source>
        <strain evidence="3 4">ATCC 14585</strain>
    </source>
</reference>
<dbReference type="GO" id="GO:0004806">
    <property type="term" value="F:triacylglycerol lipase activity"/>
    <property type="evidence" value="ECO:0007669"/>
    <property type="project" value="InterPro"/>
</dbReference>